<accession>A0A0R3MNG2</accession>
<reference evidence="1 2" key="1">
    <citation type="submission" date="2014-03" db="EMBL/GenBank/DDBJ databases">
        <title>Bradyrhizobium valentinum sp. nov., isolated from effective nodules of Lupinus mariae-josephae, a lupine endemic of basic-lime soils in Eastern Spain.</title>
        <authorList>
            <person name="Duran D."/>
            <person name="Rey L."/>
            <person name="Navarro A."/>
            <person name="Busquets A."/>
            <person name="Imperial J."/>
            <person name="Ruiz-Argueso T."/>
        </authorList>
    </citation>
    <scope>NUCLEOTIDE SEQUENCE [LARGE SCALE GENOMIC DNA]</scope>
    <source>
        <strain evidence="1 2">Ro19</strain>
    </source>
</reference>
<keyword evidence="2" id="KW-1185">Reference proteome</keyword>
<evidence type="ECO:0000313" key="1">
    <source>
        <dbReference type="EMBL" id="KRR19445.1"/>
    </source>
</evidence>
<protein>
    <submittedName>
        <fullName evidence="1">Uncharacterized protein</fullName>
    </submittedName>
</protein>
<comment type="caution">
    <text evidence="1">The sequence shown here is derived from an EMBL/GenBank/DDBJ whole genome shotgun (WGS) entry which is preliminary data.</text>
</comment>
<evidence type="ECO:0000313" key="2">
    <source>
        <dbReference type="Proteomes" id="UP000052023"/>
    </source>
</evidence>
<dbReference type="AlphaFoldDB" id="A0A0R3MNG2"/>
<gene>
    <name evidence="1" type="ORF">CQ13_33595</name>
</gene>
<proteinExistence type="predicted"/>
<name>A0A0R3MNG2_9BRAD</name>
<sequence>MRTALEDVMSRVPPEVSNAATKAFLAECILKAAAQGHTSYNELLAAATDHIQTVMTMFS</sequence>
<dbReference type="EMBL" id="LLYA01000185">
    <property type="protein sequence ID" value="KRR19445.1"/>
    <property type="molecule type" value="Genomic_DNA"/>
</dbReference>
<dbReference type="Proteomes" id="UP000052023">
    <property type="component" value="Unassembled WGS sequence"/>
</dbReference>
<dbReference type="OrthoDB" id="8243534at2"/>
<organism evidence="1 2">
    <name type="scientific">Bradyrhizobium retamae</name>
    <dbReference type="NCBI Taxonomy" id="1300035"/>
    <lineage>
        <taxon>Bacteria</taxon>
        <taxon>Pseudomonadati</taxon>
        <taxon>Pseudomonadota</taxon>
        <taxon>Alphaproteobacteria</taxon>
        <taxon>Hyphomicrobiales</taxon>
        <taxon>Nitrobacteraceae</taxon>
        <taxon>Bradyrhizobium</taxon>
    </lineage>
</organism>